<dbReference type="Pfam" id="PF00583">
    <property type="entry name" value="Acetyltransf_1"/>
    <property type="match status" value="1"/>
</dbReference>
<gene>
    <name evidence="2" type="ORF">MiSe_64740</name>
</gene>
<dbReference type="InterPro" id="IPR016181">
    <property type="entry name" value="Acyl_CoA_acyltransferase"/>
</dbReference>
<dbReference type="InterPro" id="IPR000182">
    <property type="entry name" value="GNAT_dom"/>
</dbReference>
<dbReference type="Proteomes" id="UP001050975">
    <property type="component" value="Unassembled WGS sequence"/>
</dbReference>
<dbReference type="GO" id="GO:0016747">
    <property type="term" value="F:acyltransferase activity, transferring groups other than amino-acyl groups"/>
    <property type="evidence" value="ECO:0007669"/>
    <property type="project" value="InterPro"/>
</dbReference>
<dbReference type="InterPro" id="IPR056393">
    <property type="entry name" value="AprA-like_MT2"/>
</dbReference>
<keyword evidence="3" id="KW-1185">Reference proteome</keyword>
<evidence type="ECO:0000313" key="2">
    <source>
        <dbReference type="EMBL" id="GET41661.1"/>
    </source>
</evidence>
<dbReference type="InterPro" id="IPR029063">
    <property type="entry name" value="SAM-dependent_MTases_sf"/>
</dbReference>
<sequence>MLSRIPELLFGDGQSVFSRDASGHETHVDRTLNVVASGFQHEKYFADLENIILSIFNRLPYEEQPNYIVDMGCGDGTLLKRVYETIRSKSARGKVLDLYPLRAIGVDYNEASITATARTLAGIPHLVLKGDIGDPEEMVASLRQHGINDPENILHIRSFLDHDRHFIYPQNLEKAQARTHLSYENVSVDVQGNLIPPHVTVQSLVEHLERWARIVTKHELIILEVHSTEAQTVNKFLDKSENLHFDAYHAFSMQHLVEADVFLMAAAEVGLFPKFEFSKRYPKTFPFTRITLNCFEKRPYTIRHPNLSDLPALVNLEAKCWPEHLQASGDEIRQRIERFPNGHCVLEMDGQLVGVMYSQRISSADILRNTTYAEVPSLHDPQAPVIQFLAINVLPEMQDKGLGDRLREFILQLCALKGGIEGVVAVTRCKNYVSQAHIPI</sequence>
<dbReference type="Pfam" id="PF23525">
    <property type="entry name" value="Methyltransf_36"/>
    <property type="match status" value="1"/>
</dbReference>
<accession>A0AAV3XJ92</accession>
<organism evidence="2 3">
    <name type="scientific">Microseira wollei NIES-4236</name>
    <dbReference type="NCBI Taxonomy" id="2530354"/>
    <lineage>
        <taxon>Bacteria</taxon>
        <taxon>Bacillati</taxon>
        <taxon>Cyanobacteriota</taxon>
        <taxon>Cyanophyceae</taxon>
        <taxon>Oscillatoriophycideae</taxon>
        <taxon>Aerosakkonematales</taxon>
        <taxon>Aerosakkonemataceae</taxon>
        <taxon>Microseira</taxon>
    </lineage>
</organism>
<protein>
    <recommendedName>
        <fullName evidence="1">N-acetyltransferase domain-containing protein</fullName>
    </recommendedName>
</protein>
<feature type="domain" description="N-acetyltransferase" evidence="1">
    <location>
        <begin position="300"/>
        <end position="440"/>
    </location>
</feature>
<dbReference type="PROSITE" id="PS51186">
    <property type="entry name" value="GNAT"/>
    <property type="match status" value="1"/>
</dbReference>
<name>A0AAV3XJ92_9CYAN</name>
<dbReference type="EMBL" id="BLAY01000130">
    <property type="protein sequence ID" value="GET41661.1"/>
    <property type="molecule type" value="Genomic_DNA"/>
</dbReference>
<reference evidence="2" key="1">
    <citation type="submission" date="2019-10" db="EMBL/GenBank/DDBJ databases">
        <title>Draft genome sequece of Microseira wollei NIES-4236.</title>
        <authorList>
            <person name="Yamaguchi H."/>
            <person name="Suzuki S."/>
            <person name="Kawachi M."/>
        </authorList>
    </citation>
    <scope>NUCLEOTIDE SEQUENCE</scope>
    <source>
        <strain evidence="2">NIES-4236</strain>
    </source>
</reference>
<dbReference type="RefSeq" id="WP_226588135.1">
    <property type="nucleotide sequence ID" value="NZ_BLAY01000130.1"/>
</dbReference>
<evidence type="ECO:0000313" key="3">
    <source>
        <dbReference type="Proteomes" id="UP001050975"/>
    </source>
</evidence>
<comment type="caution">
    <text evidence="2">The sequence shown here is derived from an EMBL/GenBank/DDBJ whole genome shotgun (WGS) entry which is preliminary data.</text>
</comment>
<dbReference type="AlphaFoldDB" id="A0AAV3XJ92"/>
<evidence type="ECO:0000259" key="1">
    <source>
        <dbReference type="PROSITE" id="PS51186"/>
    </source>
</evidence>
<dbReference type="Gene3D" id="3.40.630.30">
    <property type="match status" value="1"/>
</dbReference>
<dbReference type="SUPFAM" id="SSF53335">
    <property type="entry name" value="S-adenosyl-L-methionine-dependent methyltransferases"/>
    <property type="match status" value="1"/>
</dbReference>
<dbReference type="SUPFAM" id="SSF55729">
    <property type="entry name" value="Acyl-CoA N-acyltransferases (Nat)"/>
    <property type="match status" value="1"/>
</dbReference>
<proteinExistence type="predicted"/>